<protein>
    <submittedName>
        <fullName evidence="1">Uncharacterized protein</fullName>
    </submittedName>
</protein>
<sequence length="130" mass="15133">MDGLWRNAYIRKLTGNYYDIEILQRFVSNEVENINNFLKRIGEKAEFDKGKNCITFPDCIINIKIDGPLLEFKKLAKNNQSSIIDSVTVYDLGTTYKVKTKDNQEIMQDVHMQNIVETVFSYLLVFSKPK</sequence>
<evidence type="ECO:0000313" key="2">
    <source>
        <dbReference type="Proteomes" id="UP000030588"/>
    </source>
</evidence>
<reference evidence="1 2" key="1">
    <citation type="submission" date="2014-10" db="EMBL/GenBank/DDBJ databases">
        <title>Draft genome of phytase producing Bacillus ginsengihumi strain M2.11.</title>
        <authorList>
            <person name="Toymentseva A."/>
            <person name="Boulygina E.A."/>
            <person name="Kazakov S.V."/>
            <person name="Kayumov I."/>
            <person name="Suleimanova A.D."/>
            <person name="Mardanova A.M."/>
            <person name="Maria S.N."/>
            <person name="Sergey M.Y."/>
            <person name="Sharipova M.R."/>
        </authorList>
    </citation>
    <scope>NUCLEOTIDE SEQUENCE [LARGE SCALE GENOMIC DNA]</scope>
    <source>
        <strain evidence="1 2">M2.11</strain>
    </source>
</reference>
<dbReference type="Proteomes" id="UP000030588">
    <property type="component" value="Unassembled WGS sequence"/>
</dbReference>
<dbReference type="OrthoDB" id="9983700at2"/>
<dbReference type="EMBL" id="JRUN01000006">
    <property type="protein sequence ID" value="KHD86356.1"/>
    <property type="molecule type" value="Genomic_DNA"/>
</dbReference>
<name>A0A0A6VFL1_9BACI</name>
<organism evidence="1 2">
    <name type="scientific">Heyndrickxia ginsengihumi</name>
    <dbReference type="NCBI Taxonomy" id="363870"/>
    <lineage>
        <taxon>Bacteria</taxon>
        <taxon>Bacillati</taxon>
        <taxon>Bacillota</taxon>
        <taxon>Bacilli</taxon>
        <taxon>Bacillales</taxon>
        <taxon>Bacillaceae</taxon>
        <taxon>Heyndrickxia</taxon>
    </lineage>
</organism>
<comment type="caution">
    <text evidence="1">The sequence shown here is derived from an EMBL/GenBank/DDBJ whole genome shotgun (WGS) entry which is preliminary data.</text>
</comment>
<evidence type="ECO:0000313" key="1">
    <source>
        <dbReference type="EMBL" id="KHD86356.1"/>
    </source>
</evidence>
<dbReference type="AlphaFoldDB" id="A0A0A6VFL1"/>
<dbReference type="RefSeq" id="WP_035353161.1">
    <property type="nucleotide sequence ID" value="NZ_JRUN01000006.1"/>
</dbReference>
<gene>
    <name evidence="1" type="ORF">NG54_03295</name>
</gene>
<proteinExistence type="predicted"/>
<accession>A0A0A6VFL1</accession>